<dbReference type="Proteomes" id="UP000265520">
    <property type="component" value="Unassembled WGS sequence"/>
</dbReference>
<feature type="compositionally biased region" description="Polar residues" evidence="1">
    <location>
        <begin position="9"/>
        <end position="31"/>
    </location>
</feature>
<reference evidence="2 3" key="1">
    <citation type="journal article" date="2018" name="Front. Plant Sci.">
        <title>Red Clover (Trifolium pratense) and Zigzag Clover (T. medium) - A Picture of Genomic Similarities and Differences.</title>
        <authorList>
            <person name="Dluhosova J."/>
            <person name="Istvanek J."/>
            <person name="Nedelnik J."/>
            <person name="Repkova J."/>
        </authorList>
    </citation>
    <scope>NUCLEOTIDE SEQUENCE [LARGE SCALE GENOMIC DNA]</scope>
    <source>
        <strain evidence="3">cv. 10/8</strain>
        <tissue evidence="2">Leaf</tissue>
    </source>
</reference>
<feature type="region of interest" description="Disordered" evidence="1">
    <location>
        <begin position="1"/>
        <end position="31"/>
    </location>
</feature>
<evidence type="ECO:0000256" key="1">
    <source>
        <dbReference type="SAM" id="MobiDB-lite"/>
    </source>
</evidence>
<protein>
    <submittedName>
        <fullName evidence="2">Uncharacterized protein</fullName>
    </submittedName>
</protein>
<proteinExistence type="predicted"/>
<evidence type="ECO:0000313" key="3">
    <source>
        <dbReference type="Proteomes" id="UP000265520"/>
    </source>
</evidence>
<organism evidence="2 3">
    <name type="scientific">Trifolium medium</name>
    <dbReference type="NCBI Taxonomy" id="97028"/>
    <lineage>
        <taxon>Eukaryota</taxon>
        <taxon>Viridiplantae</taxon>
        <taxon>Streptophyta</taxon>
        <taxon>Embryophyta</taxon>
        <taxon>Tracheophyta</taxon>
        <taxon>Spermatophyta</taxon>
        <taxon>Magnoliopsida</taxon>
        <taxon>eudicotyledons</taxon>
        <taxon>Gunneridae</taxon>
        <taxon>Pentapetalae</taxon>
        <taxon>rosids</taxon>
        <taxon>fabids</taxon>
        <taxon>Fabales</taxon>
        <taxon>Fabaceae</taxon>
        <taxon>Papilionoideae</taxon>
        <taxon>50 kb inversion clade</taxon>
        <taxon>NPAAA clade</taxon>
        <taxon>Hologalegina</taxon>
        <taxon>IRL clade</taxon>
        <taxon>Trifolieae</taxon>
        <taxon>Trifolium</taxon>
    </lineage>
</organism>
<evidence type="ECO:0000313" key="2">
    <source>
        <dbReference type="EMBL" id="MCI54867.1"/>
    </source>
</evidence>
<name>A0A392T3A8_9FABA</name>
<accession>A0A392T3A8</accession>
<keyword evidence="3" id="KW-1185">Reference proteome</keyword>
<comment type="caution">
    <text evidence="2">The sequence shown here is derived from an EMBL/GenBank/DDBJ whole genome shotgun (WGS) entry which is preliminary data.</text>
</comment>
<sequence>TQPPPLHQGSEQSNAGRGHSSDQVRSGSFHR</sequence>
<feature type="non-terminal residue" evidence="2">
    <location>
        <position position="1"/>
    </location>
</feature>
<dbReference type="EMBL" id="LXQA010486441">
    <property type="protein sequence ID" value="MCI54867.1"/>
    <property type="molecule type" value="Genomic_DNA"/>
</dbReference>
<dbReference type="AlphaFoldDB" id="A0A392T3A8"/>